<name>A0A1H3LTT8_9ACTN</name>
<organism evidence="2 3">
    <name type="scientific">Micromonospora pattaloongensis</name>
    <dbReference type="NCBI Taxonomy" id="405436"/>
    <lineage>
        <taxon>Bacteria</taxon>
        <taxon>Bacillati</taxon>
        <taxon>Actinomycetota</taxon>
        <taxon>Actinomycetes</taxon>
        <taxon>Micromonosporales</taxon>
        <taxon>Micromonosporaceae</taxon>
        <taxon>Micromonospora</taxon>
    </lineage>
</organism>
<sequence length="133" mass="14071">MIANPALDRHVTFLRWLAGGFVIIYLQLGLVVVLAIGPTVGWGTPVLVFYLCSAIPAALIYGAARPVSRQLTRSEVGRLYAVALIRLAAALLIGQLGMVATFMLDAGVTPFILGAATATAVLAIGVWPRRADR</sequence>
<dbReference type="RefSeq" id="WP_139307212.1">
    <property type="nucleotide sequence ID" value="NZ_FNPH01000003.1"/>
</dbReference>
<feature type="transmembrane region" description="Helical" evidence="1">
    <location>
        <begin position="76"/>
        <end position="102"/>
    </location>
</feature>
<feature type="transmembrane region" description="Helical" evidence="1">
    <location>
        <begin position="42"/>
        <end position="64"/>
    </location>
</feature>
<keyword evidence="1" id="KW-1133">Transmembrane helix</keyword>
<dbReference type="EMBL" id="FNPH01000003">
    <property type="protein sequence ID" value="SDY67957.1"/>
    <property type="molecule type" value="Genomic_DNA"/>
</dbReference>
<protein>
    <submittedName>
        <fullName evidence="2">Uncharacterized protein</fullName>
    </submittedName>
</protein>
<keyword evidence="1" id="KW-0812">Transmembrane</keyword>
<evidence type="ECO:0000256" key="1">
    <source>
        <dbReference type="SAM" id="Phobius"/>
    </source>
</evidence>
<keyword evidence="3" id="KW-1185">Reference proteome</keyword>
<proteinExistence type="predicted"/>
<keyword evidence="1" id="KW-0472">Membrane</keyword>
<feature type="transmembrane region" description="Helical" evidence="1">
    <location>
        <begin position="108"/>
        <end position="127"/>
    </location>
</feature>
<reference evidence="3" key="1">
    <citation type="submission" date="2016-10" db="EMBL/GenBank/DDBJ databases">
        <authorList>
            <person name="Varghese N."/>
            <person name="Submissions S."/>
        </authorList>
    </citation>
    <scope>NUCLEOTIDE SEQUENCE [LARGE SCALE GENOMIC DNA]</scope>
    <source>
        <strain evidence="3">DSM 45245</strain>
    </source>
</reference>
<accession>A0A1H3LTT8</accession>
<feature type="transmembrane region" description="Helical" evidence="1">
    <location>
        <begin position="12"/>
        <end position="36"/>
    </location>
</feature>
<dbReference type="Proteomes" id="UP000242415">
    <property type="component" value="Unassembled WGS sequence"/>
</dbReference>
<evidence type="ECO:0000313" key="3">
    <source>
        <dbReference type="Proteomes" id="UP000242415"/>
    </source>
</evidence>
<evidence type="ECO:0000313" key="2">
    <source>
        <dbReference type="EMBL" id="SDY67957.1"/>
    </source>
</evidence>
<dbReference type="AlphaFoldDB" id="A0A1H3LTT8"/>
<gene>
    <name evidence="2" type="ORF">SAMN05444365_10395</name>
</gene>